<dbReference type="PROSITE" id="PS50235">
    <property type="entry name" value="USP_3"/>
    <property type="match status" value="1"/>
</dbReference>
<evidence type="ECO:0000313" key="6">
    <source>
        <dbReference type="EMBL" id="GLD53819.1"/>
    </source>
</evidence>
<dbReference type="InterPro" id="IPR028889">
    <property type="entry name" value="USP"/>
</dbReference>
<sequence>MYSVEKGFKRIFQTKSYSGDNMVYCNNCKKKTDATSTKTYQLYGMVNHIGSLRGGHYTATILLSEDKMNWHEFDDAHIKKVEEQPFAETRTHNSSTAYLLMYRELKDENSPQPVKKNPLFIFLIAAGCVLVVLLVLILTTMNKY</sequence>
<accession>A0AAD3R1J3</accession>
<keyword evidence="4" id="KW-0812">Transmembrane</keyword>
<evidence type="ECO:0000256" key="3">
    <source>
        <dbReference type="ARBA" id="ARBA00022801"/>
    </source>
</evidence>
<dbReference type="GO" id="GO:0016579">
    <property type="term" value="P:protein deubiquitination"/>
    <property type="evidence" value="ECO:0007669"/>
    <property type="project" value="InterPro"/>
</dbReference>
<keyword evidence="4" id="KW-1133">Transmembrane helix</keyword>
<evidence type="ECO:0000313" key="7">
    <source>
        <dbReference type="Proteomes" id="UP001279410"/>
    </source>
</evidence>
<dbReference type="InterPro" id="IPR050185">
    <property type="entry name" value="Ub_carboxyl-term_hydrolase"/>
</dbReference>
<name>A0AAD3R1J3_LATJO</name>
<dbReference type="Pfam" id="PF00443">
    <property type="entry name" value="UCH"/>
    <property type="match status" value="1"/>
</dbReference>
<dbReference type="EMBL" id="BRZM01000018">
    <property type="protein sequence ID" value="GLD53819.1"/>
    <property type="molecule type" value="Genomic_DNA"/>
</dbReference>
<gene>
    <name evidence="6" type="ORF">AKAME5_000651800</name>
</gene>
<dbReference type="AlphaFoldDB" id="A0AAD3R1J3"/>
<evidence type="ECO:0000256" key="2">
    <source>
        <dbReference type="ARBA" id="ARBA00012759"/>
    </source>
</evidence>
<evidence type="ECO:0000259" key="5">
    <source>
        <dbReference type="PROSITE" id="PS50235"/>
    </source>
</evidence>
<dbReference type="Gene3D" id="3.90.70.10">
    <property type="entry name" value="Cysteine proteinases"/>
    <property type="match status" value="1"/>
</dbReference>
<evidence type="ECO:0000256" key="1">
    <source>
        <dbReference type="ARBA" id="ARBA00000707"/>
    </source>
</evidence>
<comment type="catalytic activity">
    <reaction evidence="1">
        <text>Thiol-dependent hydrolysis of ester, thioester, amide, peptide and isopeptide bonds formed by the C-terminal Gly of ubiquitin (a 76-residue protein attached to proteins as an intracellular targeting signal).</text>
        <dbReference type="EC" id="3.4.19.12"/>
    </reaction>
</comment>
<keyword evidence="3 6" id="KW-0378">Hydrolase</keyword>
<protein>
    <recommendedName>
        <fullName evidence="2">ubiquitinyl hydrolase 1</fullName>
        <ecNumber evidence="2">3.4.19.12</ecNumber>
    </recommendedName>
</protein>
<dbReference type="PROSITE" id="PS00973">
    <property type="entry name" value="USP_2"/>
    <property type="match status" value="1"/>
</dbReference>
<dbReference type="GO" id="GO:0004843">
    <property type="term" value="F:cysteine-type deubiquitinase activity"/>
    <property type="evidence" value="ECO:0007669"/>
    <property type="project" value="UniProtKB-EC"/>
</dbReference>
<feature type="domain" description="USP" evidence="5">
    <location>
        <begin position="1"/>
        <end position="105"/>
    </location>
</feature>
<dbReference type="CDD" id="cd02257">
    <property type="entry name" value="Peptidase_C19"/>
    <property type="match status" value="1"/>
</dbReference>
<dbReference type="InterPro" id="IPR018200">
    <property type="entry name" value="USP_CS"/>
</dbReference>
<dbReference type="InterPro" id="IPR001394">
    <property type="entry name" value="Peptidase_C19_UCH"/>
</dbReference>
<organism evidence="6 7">
    <name type="scientific">Lates japonicus</name>
    <name type="common">Japanese lates</name>
    <dbReference type="NCBI Taxonomy" id="270547"/>
    <lineage>
        <taxon>Eukaryota</taxon>
        <taxon>Metazoa</taxon>
        <taxon>Chordata</taxon>
        <taxon>Craniata</taxon>
        <taxon>Vertebrata</taxon>
        <taxon>Euteleostomi</taxon>
        <taxon>Actinopterygii</taxon>
        <taxon>Neopterygii</taxon>
        <taxon>Teleostei</taxon>
        <taxon>Neoteleostei</taxon>
        <taxon>Acanthomorphata</taxon>
        <taxon>Carangaria</taxon>
        <taxon>Carangaria incertae sedis</taxon>
        <taxon>Centropomidae</taxon>
        <taxon>Lates</taxon>
    </lineage>
</organism>
<keyword evidence="7" id="KW-1185">Reference proteome</keyword>
<dbReference type="Proteomes" id="UP001279410">
    <property type="component" value="Unassembled WGS sequence"/>
</dbReference>
<dbReference type="PANTHER" id="PTHR21646:SF46">
    <property type="entry name" value="UBIQUITIN CARBOXYL-TERMINAL HYDROLASE"/>
    <property type="match status" value="1"/>
</dbReference>
<proteinExistence type="predicted"/>
<dbReference type="InterPro" id="IPR038765">
    <property type="entry name" value="Papain-like_cys_pep_sf"/>
</dbReference>
<keyword evidence="4" id="KW-0472">Membrane</keyword>
<feature type="transmembrane region" description="Helical" evidence="4">
    <location>
        <begin position="119"/>
        <end position="141"/>
    </location>
</feature>
<dbReference type="EC" id="3.4.19.12" evidence="2"/>
<comment type="caution">
    <text evidence="6">The sequence shown here is derived from an EMBL/GenBank/DDBJ whole genome shotgun (WGS) entry which is preliminary data.</text>
</comment>
<reference evidence="6" key="1">
    <citation type="submission" date="2022-08" db="EMBL/GenBank/DDBJ databases">
        <title>Genome sequencing of akame (Lates japonicus).</title>
        <authorList>
            <person name="Hashiguchi Y."/>
            <person name="Takahashi H."/>
        </authorList>
    </citation>
    <scope>NUCLEOTIDE SEQUENCE</scope>
    <source>
        <strain evidence="6">Kochi</strain>
    </source>
</reference>
<evidence type="ECO:0000256" key="4">
    <source>
        <dbReference type="SAM" id="Phobius"/>
    </source>
</evidence>
<dbReference type="PANTHER" id="PTHR21646">
    <property type="entry name" value="UBIQUITIN CARBOXYL-TERMINAL HYDROLASE"/>
    <property type="match status" value="1"/>
</dbReference>
<dbReference type="SUPFAM" id="SSF54001">
    <property type="entry name" value="Cysteine proteinases"/>
    <property type="match status" value="1"/>
</dbReference>